<dbReference type="InterPro" id="IPR036179">
    <property type="entry name" value="Ig-like_dom_sf"/>
</dbReference>
<sequence length="421" mass="46328">MLVTPFCLMLTCLQVSPDRSQFFRYDSITLSCEDPLNSTSWKVKRRTSDSGVRPCSSGWGFASSGSICIIGNTYPTDTGVYWCESDGGNRSNEVNITITDRTVILESPAMPVSEGAAVVLYCKAETNASKHKYNFFKDGRLIRSNCSGEMTIVSASRFDEGLYTCSASGLGESEGSWLTVLGDGNNQNIQLTPSSGPPTASFSFPESRLLSHLIVGIPFLFSTILLGLIYRDRKRGEAAQIAADKRKNLDVNMERIVILPPPHSESRRQGHPLAHLPDPPQMRQPAQEHNHELSNRAGKANHYRPSTTGQLPQCRHKTRFTAPPTQPPTAAWPEPQMRHWRRASTARQGPGTSPTPHPNPKDTPTCLPPTLLHGTPRSTKQAGQPLHQSEAPSQSTLNTAWSPPNQHRSQGPRKSKRSQES</sequence>
<dbReference type="Proteomes" id="UP001352852">
    <property type="component" value="Unassembled WGS sequence"/>
</dbReference>
<evidence type="ECO:0000313" key="6">
    <source>
        <dbReference type="EMBL" id="MED6286683.1"/>
    </source>
</evidence>
<keyword evidence="4" id="KW-0812">Transmembrane</keyword>
<accession>A0ABU7EHF8</accession>
<evidence type="ECO:0000313" key="7">
    <source>
        <dbReference type="Proteomes" id="UP001352852"/>
    </source>
</evidence>
<gene>
    <name evidence="6" type="ORF">CHARACLAT_008548</name>
</gene>
<keyword evidence="1" id="KW-0732">Signal</keyword>
<comment type="caution">
    <text evidence="6">The sequence shown here is derived from an EMBL/GenBank/DDBJ whole genome shotgun (WGS) entry which is preliminary data.</text>
</comment>
<feature type="compositionally biased region" description="Polar residues" evidence="3">
    <location>
        <begin position="376"/>
        <end position="409"/>
    </location>
</feature>
<feature type="domain" description="Ig-like" evidence="5">
    <location>
        <begin position="1"/>
        <end position="99"/>
    </location>
</feature>
<keyword evidence="2" id="KW-1015">Disulfide bond</keyword>
<dbReference type="EMBL" id="JAHUTJ010057881">
    <property type="protein sequence ID" value="MED6286683.1"/>
    <property type="molecule type" value="Genomic_DNA"/>
</dbReference>
<organism evidence="6 7">
    <name type="scientific">Characodon lateralis</name>
    <dbReference type="NCBI Taxonomy" id="208331"/>
    <lineage>
        <taxon>Eukaryota</taxon>
        <taxon>Metazoa</taxon>
        <taxon>Chordata</taxon>
        <taxon>Craniata</taxon>
        <taxon>Vertebrata</taxon>
        <taxon>Euteleostomi</taxon>
        <taxon>Actinopterygii</taxon>
        <taxon>Neopterygii</taxon>
        <taxon>Teleostei</taxon>
        <taxon>Neoteleostei</taxon>
        <taxon>Acanthomorphata</taxon>
        <taxon>Ovalentaria</taxon>
        <taxon>Atherinomorphae</taxon>
        <taxon>Cyprinodontiformes</taxon>
        <taxon>Goodeidae</taxon>
        <taxon>Characodon</taxon>
    </lineage>
</organism>
<dbReference type="PANTHER" id="PTHR11481:SF64">
    <property type="entry name" value="FC RECEPTOR-LIKE PROTEIN 4"/>
    <property type="match status" value="1"/>
</dbReference>
<feature type="domain" description="Ig-like" evidence="5">
    <location>
        <begin position="100"/>
        <end position="168"/>
    </location>
</feature>
<keyword evidence="4" id="KW-1133">Transmembrane helix</keyword>
<dbReference type="Pfam" id="PF13927">
    <property type="entry name" value="Ig_3"/>
    <property type="match status" value="1"/>
</dbReference>
<name>A0ABU7EHF8_9TELE</name>
<feature type="region of interest" description="Disordered" evidence="3">
    <location>
        <begin position="260"/>
        <end position="421"/>
    </location>
</feature>
<dbReference type="PANTHER" id="PTHR11481">
    <property type="entry name" value="IMMUNOGLOBULIN FC RECEPTOR"/>
    <property type="match status" value="1"/>
</dbReference>
<dbReference type="InterPro" id="IPR013783">
    <property type="entry name" value="Ig-like_fold"/>
</dbReference>
<feature type="transmembrane region" description="Helical" evidence="4">
    <location>
        <begin position="209"/>
        <end position="230"/>
    </location>
</feature>
<dbReference type="Gene3D" id="2.60.40.10">
    <property type="entry name" value="Immunoglobulins"/>
    <property type="match status" value="2"/>
</dbReference>
<dbReference type="InterPro" id="IPR007110">
    <property type="entry name" value="Ig-like_dom"/>
</dbReference>
<evidence type="ECO:0000256" key="4">
    <source>
        <dbReference type="SAM" id="Phobius"/>
    </source>
</evidence>
<feature type="compositionally biased region" description="Basic residues" evidence="3">
    <location>
        <begin position="410"/>
        <end position="421"/>
    </location>
</feature>
<evidence type="ECO:0000256" key="3">
    <source>
        <dbReference type="SAM" id="MobiDB-lite"/>
    </source>
</evidence>
<proteinExistence type="predicted"/>
<evidence type="ECO:0000259" key="5">
    <source>
        <dbReference type="PROSITE" id="PS50835"/>
    </source>
</evidence>
<protein>
    <recommendedName>
        <fullName evidence="5">Ig-like domain-containing protein</fullName>
    </recommendedName>
</protein>
<dbReference type="SMART" id="SM00409">
    <property type="entry name" value="IG"/>
    <property type="match status" value="2"/>
</dbReference>
<evidence type="ECO:0000256" key="2">
    <source>
        <dbReference type="ARBA" id="ARBA00023157"/>
    </source>
</evidence>
<dbReference type="InterPro" id="IPR050488">
    <property type="entry name" value="Ig_Fc_receptor"/>
</dbReference>
<dbReference type="PROSITE" id="PS50835">
    <property type="entry name" value="IG_LIKE"/>
    <property type="match status" value="2"/>
</dbReference>
<dbReference type="InterPro" id="IPR003599">
    <property type="entry name" value="Ig_sub"/>
</dbReference>
<dbReference type="SUPFAM" id="SSF48726">
    <property type="entry name" value="Immunoglobulin"/>
    <property type="match status" value="1"/>
</dbReference>
<reference evidence="6 7" key="1">
    <citation type="submission" date="2021-06" db="EMBL/GenBank/DDBJ databases">
        <authorList>
            <person name="Palmer J.M."/>
        </authorList>
    </citation>
    <scope>NUCLEOTIDE SEQUENCE [LARGE SCALE GENOMIC DNA]</scope>
    <source>
        <strain evidence="6 7">CL_MEX2019</strain>
        <tissue evidence="6">Muscle</tissue>
    </source>
</reference>
<evidence type="ECO:0000256" key="1">
    <source>
        <dbReference type="ARBA" id="ARBA00022729"/>
    </source>
</evidence>
<keyword evidence="4" id="KW-0472">Membrane</keyword>
<keyword evidence="7" id="KW-1185">Reference proteome</keyword>